<protein>
    <recommendedName>
        <fullName evidence="5">Septum formation inhibitor Maf</fullName>
    </recommendedName>
</protein>
<proteinExistence type="predicted"/>
<feature type="domain" description="6-hydroxymethylpterin diphosphokinase MptE-like" evidence="1">
    <location>
        <begin position="312"/>
        <end position="474"/>
    </location>
</feature>
<evidence type="ECO:0000313" key="4">
    <source>
        <dbReference type="Proteomes" id="UP000016487"/>
    </source>
</evidence>
<dbReference type="EMBL" id="AHBZ03000014">
    <property type="protein sequence ID" value="KAF7774155.1"/>
    <property type="molecule type" value="Genomic_DNA"/>
</dbReference>
<dbReference type="Gene3D" id="3.90.1480.10">
    <property type="entry name" value="Alpha-2,3-sialyltransferase"/>
    <property type="match status" value="1"/>
</dbReference>
<evidence type="ECO:0000313" key="3">
    <source>
        <dbReference type="EMBL" id="KAF7774155.1"/>
    </source>
</evidence>
<dbReference type="InterPro" id="IPR045376">
    <property type="entry name" value="Maf_N"/>
</dbReference>
<dbReference type="AlphaFoldDB" id="A0AAD4AL38"/>
<dbReference type="Pfam" id="PF01973">
    <property type="entry name" value="MptE-like"/>
    <property type="match status" value="1"/>
</dbReference>
<dbReference type="Proteomes" id="UP000016487">
    <property type="component" value="Unassembled WGS sequence"/>
</dbReference>
<comment type="caution">
    <text evidence="3">The sequence shown here is derived from an EMBL/GenBank/DDBJ whole genome shotgun (WGS) entry which is preliminary data.</text>
</comment>
<evidence type="ECO:0000259" key="1">
    <source>
        <dbReference type="Pfam" id="PF01973"/>
    </source>
</evidence>
<gene>
    <name evidence="3" type="ORF">PCIT_a0554</name>
</gene>
<dbReference type="PANTHER" id="PTHR41786:SF1">
    <property type="entry name" value="6-HYDROXYMETHYLPTERIN DIPHOSPHOKINASE MPTE-LIKE DOMAIN-CONTAINING PROTEIN"/>
    <property type="match status" value="1"/>
</dbReference>
<name>A0AAD4AL38_9GAMM</name>
<evidence type="ECO:0000259" key="2">
    <source>
        <dbReference type="Pfam" id="PF20157"/>
    </source>
</evidence>
<sequence length="707" mass="80218">MSTETCDLYMNKNKHNQPLQTQINQLDESISHTIAHQKREAAFSEEANARFEHNIVCINKYYPDLGKAIEEFELRDDFCLHVTQSGHGNFVPKGMPVPLYGDDPIEQAQKQVTEHINNAYFTVTDYSSYPKRKSDDRIHTNYMVDLGAIMRENKEAKQPKLKSLPDTFPTAMIFGLGLGYHVTMLMERCQFDYTFLIEPDFEVFFASLFCTDWASIIERIDEQGSNLYFLLGVSESTLIADLEVITESIGSQALVRSFCYQHIPNSSLNDIVKIWFEDYFKFQTGHGFYNDAITGLAHSIHHAESQVSFLKDVDKKDFKFQDVPVFIIGNGPSLDEASDFIKQQQGKAIIVAAGSALASLVKLGIKSDFHVLVERPLSNYKIVEDVLPKEEYLKTNLLSVNVVYPDTTKLYKWSGLALKGNESGTDLLRILAFQNQQITLPLPSFSNPLVSNTACSIFSYLGFKHIYLFGVDNGNCVSGKHHSKFSFYRNSPDEPGYHSPGVTENTLEGNLTGFVYTNDLYKLSHRQIESLISTYPNITFYNVGNGAKLKGAVPVSAQELLPIPSTIEIDTVVESIKRDFYCPLSLNINDEFVGVGIFNDVCEHLKSICHESVNSRAEAASNLKRQEQYIYSLRGTVASHLFHILKGSLLYFHCPIITLLYSYEDDEFTLQRYEQLNNLWINYINSIQADFGSNYRKFCDYLNPSQI</sequence>
<dbReference type="RefSeq" id="WP_010362168.1">
    <property type="nucleotide sequence ID" value="NZ_AHBZ03000014.1"/>
</dbReference>
<dbReference type="Pfam" id="PF20157">
    <property type="entry name" value="Maf_flag10_N"/>
    <property type="match status" value="1"/>
</dbReference>
<reference evidence="3" key="2">
    <citation type="submission" date="2015-03" db="EMBL/GenBank/DDBJ databases">
        <title>Genome sequence of Pseudoalteromonas citrea.</title>
        <authorList>
            <person name="Xie B.-B."/>
            <person name="Rong J.-C."/>
            <person name="Qin Q.-L."/>
            <person name="Zhang Y.-Z."/>
        </authorList>
    </citation>
    <scope>NUCLEOTIDE SEQUENCE</scope>
    <source>
        <strain evidence="3">DSM 8771</strain>
    </source>
</reference>
<evidence type="ECO:0008006" key="5">
    <source>
        <dbReference type="Google" id="ProtNLM"/>
    </source>
</evidence>
<accession>A0AAD4AL38</accession>
<organism evidence="3 4">
    <name type="scientific">Pseudoalteromonas citrea</name>
    <dbReference type="NCBI Taxonomy" id="43655"/>
    <lineage>
        <taxon>Bacteria</taxon>
        <taxon>Pseudomonadati</taxon>
        <taxon>Pseudomonadota</taxon>
        <taxon>Gammaproteobacteria</taxon>
        <taxon>Alteromonadales</taxon>
        <taxon>Pseudoalteromonadaceae</taxon>
        <taxon>Pseudoalteromonas</taxon>
    </lineage>
</organism>
<reference evidence="3" key="1">
    <citation type="journal article" date="2012" name="J. Bacteriol.">
        <title>Genome sequences of type strains of seven species of the marine bacterium Pseudoalteromonas.</title>
        <authorList>
            <person name="Xie B.B."/>
            <person name="Shu Y.L."/>
            <person name="Qin Q.L."/>
            <person name="Rong J.C."/>
            <person name="Zhang X.Y."/>
            <person name="Chen X.L."/>
            <person name="Shi M."/>
            <person name="He H.L."/>
            <person name="Zhou B.C."/>
            <person name="Zhang Y.Z."/>
        </authorList>
    </citation>
    <scope>NUCLEOTIDE SEQUENCE</scope>
    <source>
        <strain evidence="3">DSM 8771</strain>
    </source>
</reference>
<dbReference type="PANTHER" id="PTHR41786">
    <property type="entry name" value="MOTILITY ACCESSORY FACTOR MAF"/>
    <property type="match status" value="1"/>
</dbReference>
<feature type="domain" description="Glycosyltransferase Maf N-terminal" evidence="2">
    <location>
        <begin position="50"/>
        <end position="278"/>
    </location>
</feature>
<dbReference type="InterPro" id="IPR002826">
    <property type="entry name" value="MptE-like"/>
</dbReference>